<dbReference type="CDD" id="cd00619">
    <property type="entry name" value="Terminator_NusB"/>
    <property type="match status" value="1"/>
</dbReference>
<dbReference type="GO" id="GO:0006353">
    <property type="term" value="P:DNA-templated transcription termination"/>
    <property type="evidence" value="ECO:0007669"/>
    <property type="project" value="UniProtKB-UniRule"/>
</dbReference>
<dbReference type="GO" id="GO:0031564">
    <property type="term" value="P:transcription antitermination"/>
    <property type="evidence" value="ECO:0007669"/>
    <property type="project" value="UniProtKB-KW"/>
</dbReference>
<reference evidence="8 9" key="1">
    <citation type="submission" date="2017-05" db="EMBL/GenBank/DDBJ databases">
        <authorList>
            <person name="Varghese N."/>
            <person name="Submissions S."/>
        </authorList>
    </citation>
    <scope>NUCLEOTIDE SEQUENCE [LARGE SCALE GENOMIC DNA]</scope>
    <source>
        <strain evidence="8 9">DSM 45474</strain>
    </source>
</reference>
<dbReference type="AlphaFoldDB" id="A0A521AZD9"/>
<proteinExistence type="inferred from homology"/>
<accession>A0A521AZD9</accession>
<dbReference type="RefSeq" id="WP_142504109.1">
    <property type="nucleotide sequence ID" value="NZ_FXTI01000001.1"/>
</dbReference>
<dbReference type="Pfam" id="PF01029">
    <property type="entry name" value="NusB"/>
    <property type="match status" value="1"/>
</dbReference>
<evidence type="ECO:0000313" key="8">
    <source>
        <dbReference type="EMBL" id="SMO40159.1"/>
    </source>
</evidence>
<dbReference type="InterPro" id="IPR011605">
    <property type="entry name" value="NusB_fam"/>
</dbReference>
<dbReference type="OrthoDB" id="9811381at2"/>
<comment type="similarity">
    <text evidence="1 6">Belongs to the NusB family.</text>
</comment>
<evidence type="ECO:0000313" key="9">
    <source>
        <dbReference type="Proteomes" id="UP000315636"/>
    </source>
</evidence>
<evidence type="ECO:0000256" key="2">
    <source>
        <dbReference type="ARBA" id="ARBA00022814"/>
    </source>
</evidence>
<dbReference type="EMBL" id="FXTI01000001">
    <property type="protein sequence ID" value="SMO40159.1"/>
    <property type="molecule type" value="Genomic_DNA"/>
</dbReference>
<dbReference type="Proteomes" id="UP000315636">
    <property type="component" value="Unassembled WGS sequence"/>
</dbReference>
<gene>
    <name evidence="6" type="primary">nusB</name>
    <name evidence="8" type="ORF">SAMN06264849_101432</name>
</gene>
<keyword evidence="2 6" id="KW-0889">Transcription antitermination</keyword>
<dbReference type="HAMAP" id="MF_00073">
    <property type="entry name" value="NusB"/>
    <property type="match status" value="1"/>
</dbReference>
<keyword evidence="3 6" id="KW-0694">RNA-binding</keyword>
<dbReference type="Gene3D" id="1.10.940.10">
    <property type="entry name" value="NusB-like"/>
    <property type="match status" value="1"/>
</dbReference>
<evidence type="ECO:0000256" key="5">
    <source>
        <dbReference type="ARBA" id="ARBA00023163"/>
    </source>
</evidence>
<dbReference type="PANTHER" id="PTHR11078:SF3">
    <property type="entry name" value="ANTITERMINATION NUSB DOMAIN-CONTAINING PROTEIN"/>
    <property type="match status" value="1"/>
</dbReference>
<dbReference type="NCBIfam" id="TIGR01951">
    <property type="entry name" value="nusB"/>
    <property type="match status" value="1"/>
</dbReference>
<evidence type="ECO:0000256" key="6">
    <source>
        <dbReference type="HAMAP-Rule" id="MF_00073"/>
    </source>
</evidence>
<dbReference type="SUPFAM" id="SSF48013">
    <property type="entry name" value="NusB-like"/>
    <property type="match status" value="1"/>
</dbReference>
<keyword evidence="5 6" id="KW-0804">Transcription</keyword>
<evidence type="ECO:0000256" key="3">
    <source>
        <dbReference type="ARBA" id="ARBA00022884"/>
    </source>
</evidence>
<dbReference type="InterPro" id="IPR006027">
    <property type="entry name" value="NusB_RsmB_TIM44"/>
</dbReference>
<comment type="function">
    <text evidence="6">Involved in transcription antitermination. Required for transcription of ribosomal RNA (rRNA) genes. Binds specifically to the boxA antiterminator sequence of the ribosomal RNA (rrn) operons.</text>
</comment>
<dbReference type="GO" id="GO:0003723">
    <property type="term" value="F:RNA binding"/>
    <property type="evidence" value="ECO:0007669"/>
    <property type="project" value="UniProtKB-UniRule"/>
</dbReference>
<organism evidence="8 9">
    <name type="scientific">Melghirimyces algeriensis</name>
    <dbReference type="NCBI Taxonomy" id="910412"/>
    <lineage>
        <taxon>Bacteria</taxon>
        <taxon>Bacillati</taxon>
        <taxon>Bacillota</taxon>
        <taxon>Bacilli</taxon>
        <taxon>Bacillales</taxon>
        <taxon>Thermoactinomycetaceae</taxon>
        <taxon>Melghirimyces</taxon>
    </lineage>
</organism>
<evidence type="ECO:0000256" key="4">
    <source>
        <dbReference type="ARBA" id="ARBA00023015"/>
    </source>
</evidence>
<dbReference type="GO" id="GO:0005829">
    <property type="term" value="C:cytosol"/>
    <property type="evidence" value="ECO:0007669"/>
    <property type="project" value="TreeGrafter"/>
</dbReference>
<evidence type="ECO:0000256" key="1">
    <source>
        <dbReference type="ARBA" id="ARBA00005952"/>
    </source>
</evidence>
<keyword evidence="4 6" id="KW-0805">Transcription regulation</keyword>
<protein>
    <recommendedName>
        <fullName evidence="6">Transcription antitermination protein NusB</fullName>
    </recommendedName>
    <alternativeName>
        <fullName evidence="6">Antitermination factor NusB</fullName>
    </alternativeName>
</protein>
<dbReference type="InterPro" id="IPR035926">
    <property type="entry name" value="NusB-like_sf"/>
</dbReference>
<name>A0A521AZD9_9BACL</name>
<feature type="domain" description="NusB/RsmB/TIM44" evidence="7">
    <location>
        <begin position="6"/>
        <end position="133"/>
    </location>
</feature>
<keyword evidence="9" id="KW-1185">Reference proteome</keyword>
<dbReference type="PANTHER" id="PTHR11078">
    <property type="entry name" value="N UTILIZATION SUBSTANCE PROTEIN B-RELATED"/>
    <property type="match status" value="1"/>
</dbReference>
<sequence>MSRRLVREKALQVLYQCEINPLGKEASVERTIRSLEKDVQEESLSFFIRITDGVFKERDLIDSKIQQYLKEKWTIARLSYVDRSILRMAVYELLYEKEIPKGVTLNEAVELAKTYSAEESARFINGVLGNIARNLGEVEGNKSPVE</sequence>
<evidence type="ECO:0000259" key="7">
    <source>
        <dbReference type="Pfam" id="PF01029"/>
    </source>
</evidence>